<keyword evidence="3 10" id="KW-0813">Transport</keyword>
<accession>A0AAD7S5B3</accession>
<feature type="transmembrane region" description="Helical" evidence="10">
    <location>
        <begin position="114"/>
        <end position="139"/>
    </location>
</feature>
<evidence type="ECO:0000256" key="7">
    <source>
        <dbReference type="ARBA" id="ARBA00023055"/>
    </source>
</evidence>
<dbReference type="GO" id="GO:0006665">
    <property type="term" value="P:sphingolipid metabolic process"/>
    <property type="evidence" value="ECO:0007669"/>
    <property type="project" value="TreeGrafter"/>
</dbReference>
<dbReference type="InterPro" id="IPR007290">
    <property type="entry name" value="Arv1"/>
</dbReference>
<comment type="similarity">
    <text evidence="2 10">Belongs to the ARV1 family.</text>
</comment>
<keyword evidence="4 10" id="KW-0812">Transmembrane</keyword>
<dbReference type="PANTHER" id="PTHR14467:SF0">
    <property type="entry name" value="PROTEIN ARV1"/>
    <property type="match status" value="1"/>
</dbReference>
<dbReference type="GO" id="GO:0005789">
    <property type="term" value="C:endoplasmic reticulum membrane"/>
    <property type="evidence" value="ECO:0007669"/>
    <property type="project" value="UniProtKB-SubCell"/>
</dbReference>
<proteinExistence type="inferred from homology"/>
<gene>
    <name evidence="11" type="ORF">AAFF_G00020670</name>
</gene>
<protein>
    <recommendedName>
        <fullName evidence="10">Protein ARV</fullName>
    </recommendedName>
</protein>
<reference evidence="11" key="1">
    <citation type="journal article" date="2023" name="Science">
        <title>Genome structures resolve the early diversification of teleost fishes.</title>
        <authorList>
            <person name="Parey E."/>
            <person name="Louis A."/>
            <person name="Montfort J."/>
            <person name="Bouchez O."/>
            <person name="Roques C."/>
            <person name="Iampietro C."/>
            <person name="Lluch J."/>
            <person name="Castinel A."/>
            <person name="Donnadieu C."/>
            <person name="Desvignes T."/>
            <person name="Floi Bucao C."/>
            <person name="Jouanno E."/>
            <person name="Wen M."/>
            <person name="Mejri S."/>
            <person name="Dirks R."/>
            <person name="Jansen H."/>
            <person name="Henkel C."/>
            <person name="Chen W.J."/>
            <person name="Zahm M."/>
            <person name="Cabau C."/>
            <person name="Klopp C."/>
            <person name="Thompson A.W."/>
            <person name="Robinson-Rechavi M."/>
            <person name="Braasch I."/>
            <person name="Lecointre G."/>
            <person name="Bobe J."/>
            <person name="Postlethwait J.H."/>
            <person name="Berthelot C."/>
            <person name="Roest Crollius H."/>
            <person name="Guiguen Y."/>
        </authorList>
    </citation>
    <scope>NUCLEOTIDE SEQUENCE</scope>
    <source>
        <strain evidence="11">NC1722</strain>
    </source>
</reference>
<evidence type="ECO:0000256" key="9">
    <source>
        <dbReference type="ARBA" id="ARBA00023136"/>
    </source>
</evidence>
<sequence length="240" mass="27308">MAQVPYKCVECNSDAYELHRDYSNGILKITICDSCQKPVDKYIEYDPAIILIDAILCKTQAFRHILFNTKTNIHWKLCVFGLLCEAYLRWSQLHGSEQSNDPADIIRYTKEWDFYGMFSLAALELGVFLGGVLAFLWLVRGFLQSGLELPMLLKALLLSSYGKLLLIPAVIWEHDYSPLCFSLIKLFVLTSNSQAIRVILNCSRRLSLLAVFVGWLLETCVAAVASQRLQRGMLDFILVQ</sequence>
<feature type="transmembrane region" description="Helical" evidence="10">
    <location>
        <begin position="151"/>
        <end position="172"/>
    </location>
</feature>
<dbReference type="GO" id="GO:0032366">
    <property type="term" value="P:intracellular sterol transport"/>
    <property type="evidence" value="ECO:0007669"/>
    <property type="project" value="UniProtKB-UniRule"/>
</dbReference>
<comment type="subcellular location">
    <subcellularLocation>
        <location evidence="1 10">Endoplasmic reticulum membrane</location>
        <topology evidence="1 10">Multi-pass membrane protein</topology>
    </subcellularLocation>
</comment>
<feature type="transmembrane region" description="Helical" evidence="10">
    <location>
        <begin position="206"/>
        <end position="225"/>
    </location>
</feature>
<keyword evidence="9 10" id="KW-0472">Membrane</keyword>
<keyword evidence="12" id="KW-1185">Reference proteome</keyword>
<dbReference type="GO" id="GO:0097036">
    <property type="term" value="P:regulation of plasma membrane sterol distribution"/>
    <property type="evidence" value="ECO:0007669"/>
    <property type="project" value="UniProtKB-UniRule"/>
</dbReference>
<organism evidence="11 12">
    <name type="scientific">Aldrovandia affinis</name>
    <dbReference type="NCBI Taxonomy" id="143900"/>
    <lineage>
        <taxon>Eukaryota</taxon>
        <taxon>Metazoa</taxon>
        <taxon>Chordata</taxon>
        <taxon>Craniata</taxon>
        <taxon>Vertebrata</taxon>
        <taxon>Euteleostomi</taxon>
        <taxon>Actinopterygii</taxon>
        <taxon>Neopterygii</taxon>
        <taxon>Teleostei</taxon>
        <taxon>Notacanthiformes</taxon>
        <taxon>Halosauridae</taxon>
        <taxon>Aldrovandia</taxon>
    </lineage>
</organism>
<keyword evidence="8 10" id="KW-0443">Lipid metabolism</keyword>
<evidence type="ECO:0000256" key="4">
    <source>
        <dbReference type="ARBA" id="ARBA00022692"/>
    </source>
</evidence>
<comment type="function">
    <text evidence="10">Mediator of sterol homeostasis involved in sterol uptake, trafficking and distribution into membranes.</text>
</comment>
<dbReference type="AlphaFoldDB" id="A0AAD7S5B3"/>
<keyword evidence="7 10" id="KW-0445">Lipid transport</keyword>
<evidence type="ECO:0000313" key="12">
    <source>
        <dbReference type="Proteomes" id="UP001221898"/>
    </source>
</evidence>
<evidence type="ECO:0000256" key="3">
    <source>
        <dbReference type="ARBA" id="ARBA00022448"/>
    </source>
</evidence>
<dbReference type="PANTHER" id="PTHR14467">
    <property type="entry name" value="ARV1"/>
    <property type="match status" value="1"/>
</dbReference>
<dbReference type="Pfam" id="PF04161">
    <property type="entry name" value="Arv1"/>
    <property type="match status" value="1"/>
</dbReference>
<evidence type="ECO:0000313" key="11">
    <source>
        <dbReference type="EMBL" id="KAJ8396200.1"/>
    </source>
</evidence>
<evidence type="ECO:0000256" key="6">
    <source>
        <dbReference type="ARBA" id="ARBA00022989"/>
    </source>
</evidence>
<evidence type="ECO:0000256" key="8">
    <source>
        <dbReference type="ARBA" id="ARBA00023098"/>
    </source>
</evidence>
<dbReference type="EMBL" id="JAINUG010000108">
    <property type="protein sequence ID" value="KAJ8396200.1"/>
    <property type="molecule type" value="Genomic_DNA"/>
</dbReference>
<keyword evidence="5 10" id="KW-0256">Endoplasmic reticulum</keyword>
<keyword evidence="6 10" id="KW-1133">Transmembrane helix</keyword>
<dbReference type="Proteomes" id="UP001221898">
    <property type="component" value="Unassembled WGS sequence"/>
</dbReference>
<dbReference type="GO" id="GO:0016125">
    <property type="term" value="P:sterol metabolic process"/>
    <property type="evidence" value="ECO:0007669"/>
    <property type="project" value="UniProtKB-UniRule"/>
</dbReference>
<comment type="caution">
    <text evidence="11">The sequence shown here is derived from an EMBL/GenBank/DDBJ whole genome shotgun (WGS) entry which is preliminary data.</text>
</comment>
<dbReference type="GO" id="GO:0005794">
    <property type="term" value="C:Golgi apparatus"/>
    <property type="evidence" value="ECO:0007669"/>
    <property type="project" value="TreeGrafter"/>
</dbReference>
<evidence type="ECO:0000256" key="5">
    <source>
        <dbReference type="ARBA" id="ARBA00022824"/>
    </source>
</evidence>
<evidence type="ECO:0000256" key="10">
    <source>
        <dbReference type="RuleBase" id="RU368065"/>
    </source>
</evidence>
<evidence type="ECO:0000256" key="2">
    <source>
        <dbReference type="ARBA" id="ARBA00009187"/>
    </source>
</evidence>
<dbReference type="GO" id="GO:0032541">
    <property type="term" value="C:cortical endoplasmic reticulum"/>
    <property type="evidence" value="ECO:0007669"/>
    <property type="project" value="TreeGrafter"/>
</dbReference>
<name>A0AAD7S5B3_9TELE</name>
<evidence type="ECO:0000256" key="1">
    <source>
        <dbReference type="ARBA" id="ARBA00004477"/>
    </source>
</evidence>